<keyword evidence="1" id="KW-0472">Membrane</keyword>
<proteinExistence type="predicted"/>
<keyword evidence="3" id="KW-1185">Reference proteome</keyword>
<reference evidence="2 3" key="1">
    <citation type="submission" date="2024-01" db="EMBL/GenBank/DDBJ databases">
        <title>The genomes of 5 underutilized Papilionoideae crops provide insights into root nodulation and disease resistance.</title>
        <authorList>
            <person name="Yuan L."/>
        </authorList>
    </citation>
    <scope>NUCLEOTIDE SEQUENCE [LARGE SCALE GENOMIC DNA]</scope>
    <source>
        <strain evidence="2">LY-2023</strain>
        <tissue evidence="2">Leaf</tissue>
    </source>
</reference>
<protein>
    <submittedName>
        <fullName evidence="2">Uncharacterized protein</fullName>
    </submittedName>
</protein>
<feature type="transmembrane region" description="Helical" evidence="1">
    <location>
        <begin position="48"/>
        <end position="68"/>
    </location>
</feature>
<feature type="transmembrane region" description="Helical" evidence="1">
    <location>
        <begin position="226"/>
        <end position="250"/>
    </location>
</feature>
<gene>
    <name evidence="2" type="ORF">RJT34_04537</name>
</gene>
<sequence>MQKLSFLNSFFDLITVIFITALITLSVLSLCFIFHLHIKSKSLTHLQGFNSLWTVRFLLVLFIFLWAITELFRLPFFRRRYSHLFLPSLAIHQQANLCKVHIVLSLGFFEPAFLVTLIFLLNASIKKKTPNDTWAITFVLLMCLPIAAMHIFLIFFNPAENRMPGFFHQTSVVIDDNIGNEMVLCAYPILNNLVFAGFSAMYLVWFLFSCWKVLSLAINKGLRGRIYGLVSVVLVALPLQVVSLGFTMLWDPREEVYGIISLLVFLGAFCCATIGEGILVIKPISDALDAGGGACCMWKPHHHGGHDHKSLLASEHVGEGNI</sequence>
<dbReference type="AlphaFoldDB" id="A0AAN9KL67"/>
<feature type="transmembrane region" description="Helical" evidence="1">
    <location>
        <begin position="13"/>
        <end position="36"/>
    </location>
</feature>
<evidence type="ECO:0000256" key="1">
    <source>
        <dbReference type="SAM" id="Phobius"/>
    </source>
</evidence>
<keyword evidence="1" id="KW-0812">Transmembrane</keyword>
<feature type="transmembrane region" description="Helical" evidence="1">
    <location>
        <begin position="102"/>
        <end position="121"/>
    </location>
</feature>
<dbReference type="PANTHER" id="PTHR34116:SF9">
    <property type="entry name" value="OS08G0346600 PROTEIN"/>
    <property type="match status" value="1"/>
</dbReference>
<dbReference type="EMBL" id="JAYKXN010000001">
    <property type="protein sequence ID" value="KAK7319810.1"/>
    <property type="molecule type" value="Genomic_DNA"/>
</dbReference>
<comment type="caution">
    <text evidence="2">The sequence shown here is derived from an EMBL/GenBank/DDBJ whole genome shotgun (WGS) entry which is preliminary data.</text>
</comment>
<feature type="transmembrane region" description="Helical" evidence="1">
    <location>
        <begin position="256"/>
        <end position="281"/>
    </location>
</feature>
<evidence type="ECO:0000313" key="2">
    <source>
        <dbReference type="EMBL" id="KAK7319810.1"/>
    </source>
</evidence>
<accession>A0AAN9KL67</accession>
<dbReference type="Proteomes" id="UP001359559">
    <property type="component" value="Unassembled WGS sequence"/>
</dbReference>
<organism evidence="2 3">
    <name type="scientific">Clitoria ternatea</name>
    <name type="common">Butterfly pea</name>
    <dbReference type="NCBI Taxonomy" id="43366"/>
    <lineage>
        <taxon>Eukaryota</taxon>
        <taxon>Viridiplantae</taxon>
        <taxon>Streptophyta</taxon>
        <taxon>Embryophyta</taxon>
        <taxon>Tracheophyta</taxon>
        <taxon>Spermatophyta</taxon>
        <taxon>Magnoliopsida</taxon>
        <taxon>eudicotyledons</taxon>
        <taxon>Gunneridae</taxon>
        <taxon>Pentapetalae</taxon>
        <taxon>rosids</taxon>
        <taxon>fabids</taxon>
        <taxon>Fabales</taxon>
        <taxon>Fabaceae</taxon>
        <taxon>Papilionoideae</taxon>
        <taxon>50 kb inversion clade</taxon>
        <taxon>NPAAA clade</taxon>
        <taxon>indigoferoid/millettioid clade</taxon>
        <taxon>Phaseoleae</taxon>
        <taxon>Clitoria</taxon>
    </lineage>
</organism>
<keyword evidence="1" id="KW-1133">Transmembrane helix</keyword>
<feature type="transmembrane region" description="Helical" evidence="1">
    <location>
        <begin position="133"/>
        <end position="156"/>
    </location>
</feature>
<name>A0AAN9KL67_CLITE</name>
<evidence type="ECO:0000313" key="3">
    <source>
        <dbReference type="Proteomes" id="UP001359559"/>
    </source>
</evidence>
<dbReference type="PANTHER" id="PTHR34116">
    <property type="entry name" value="PLASMINOGEN ACTIVATOR INHIBITOR"/>
    <property type="match status" value="1"/>
</dbReference>
<feature type="transmembrane region" description="Helical" evidence="1">
    <location>
        <begin position="193"/>
        <end position="214"/>
    </location>
</feature>